<dbReference type="Gene3D" id="3.40.50.300">
    <property type="entry name" value="P-loop containing nucleotide triphosphate hydrolases"/>
    <property type="match status" value="1"/>
</dbReference>
<proteinExistence type="predicted"/>
<dbReference type="InterPro" id="IPR011704">
    <property type="entry name" value="ATPase_dyneun-rel_AAA"/>
</dbReference>
<organism evidence="2 4">
    <name type="scientific">Aequorivita flava</name>
    <dbReference type="NCBI Taxonomy" id="3114371"/>
    <lineage>
        <taxon>Bacteria</taxon>
        <taxon>Pseudomonadati</taxon>
        <taxon>Bacteroidota</taxon>
        <taxon>Flavobacteriia</taxon>
        <taxon>Flavobacteriales</taxon>
        <taxon>Flavobacteriaceae</taxon>
        <taxon>Aequorivita</taxon>
    </lineage>
</organism>
<dbReference type="InterPro" id="IPR027417">
    <property type="entry name" value="P-loop_NTPase"/>
</dbReference>
<dbReference type="SUPFAM" id="SSF52540">
    <property type="entry name" value="P-loop containing nucleoside triphosphate hydrolases"/>
    <property type="match status" value="1"/>
</dbReference>
<sequence>MSKLSLETVLQSYKNLDGHINNQIIGLLSVFINSDVSGIIQPNQTYRVPINILASYLQEQFYLGEKIKEYPNLDYWYFRLSQNWVDKLFELNNEKQINLLDLAVFLFKNENFESTPDGKELVLKLKNSLRLPQKVFDELFYYNPGSLVIDVNTPEYSAKTFLKVYKQHFGLSTDAATISFDSNSFLVKSHPGELSRGPFIQPLYSAMSIQELLLLTKFDLDQYYPKIDIQNFNLSKNMNNKIFYGAPGTGKSYKLEQILKSVPQEQKERITFHPDFDYASFVGGYKPVSVKKEDESFDIQYKFVPQAFANIYVRAWKDANPENKYYLAIEEINRGNCAEIFGDIFQLLDRDANYTVTPSEEFQKHLEEELGAGHEGLKDGLKLPKNLYIYATMNTSDQSLFPMDSAFKRRWDWEYIPICYGETTEEDKPNPSFSYSVQLDDNRSFSWNDFISKINTEHIQNQPTLGMDKCIGNYFIKPNADGVITLEAFVNKVLFYLWNDVFKDEKNDVFAENEAYESYFPIKSNGLNKLIALLKRIDVEIEEHPQNGQEEQQDEVIN</sequence>
<dbReference type="PANTHER" id="PTHR37291:SF1">
    <property type="entry name" value="TYPE IV METHYL-DIRECTED RESTRICTION ENZYME ECOKMCRB SUBUNIT"/>
    <property type="match status" value="1"/>
</dbReference>
<dbReference type="EMBL" id="JAZBJM010000008">
    <property type="protein sequence ID" value="MEM0518979.1"/>
    <property type="molecule type" value="Genomic_DNA"/>
</dbReference>
<gene>
    <name evidence="3" type="ORF">VZD24_11065</name>
    <name evidence="2" type="ORF">VZD85_11480</name>
</gene>
<evidence type="ECO:0000313" key="3">
    <source>
        <dbReference type="EMBL" id="MEM0574060.1"/>
    </source>
</evidence>
<dbReference type="Pfam" id="PF07728">
    <property type="entry name" value="AAA_5"/>
    <property type="match status" value="1"/>
</dbReference>
<dbReference type="AlphaFoldDB" id="A0AB35YUV2"/>
<evidence type="ECO:0000259" key="1">
    <source>
        <dbReference type="Pfam" id="PF07728"/>
    </source>
</evidence>
<protein>
    <submittedName>
        <fullName evidence="2">AAA family ATPase</fullName>
    </submittedName>
</protein>
<dbReference type="RefSeq" id="WP_279448102.1">
    <property type="nucleotide sequence ID" value="NZ_JAZBJM010000008.1"/>
</dbReference>
<reference evidence="2 5" key="1">
    <citation type="submission" date="2024-01" db="EMBL/GenBank/DDBJ databases">
        <title>Aequorivita flavus sp. nov., isolated from deep-sea sediment.</title>
        <authorList>
            <person name="Chen X."/>
        </authorList>
    </citation>
    <scope>NUCLEOTIDE SEQUENCE</scope>
    <source>
        <strain evidence="2">MCCC 1A16923</strain>
        <strain evidence="3 5">MCCC 1A16935</strain>
    </source>
</reference>
<comment type="caution">
    <text evidence="2">The sequence shown here is derived from an EMBL/GenBank/DDBJ whole genome shotgun (WGS) entry which is preliminary data.</text>
</comment>
<dbReference type="PANTHER" id="PTHR37291">
    <property type="entry name" value="5-METHYLCYTOSINE-SPECIFIC RESTRICTION ENZYME B"/>
    <property type="match status" value="1"/>
</dbReference>
<dbReference type="Proteomes" id="UP001388259">
    <property type="component" value="Unassembled WGS sequence"/>
</dbReference>
<dbReference type="GO" id="GO:0016887">
    <property type="term" value="F:ATP hydrolysis activity"/>
    <property type="evidence" value="ECO:0007669"/>
    <property type="project" value="InterPro"/>
</dbReference>
<dbReference type="InterPro" id="IPR052934">
    <property type="entry name" value="Methyl-DNA_Rec/Restrict_Enz"/>
</dbReference>
<dbReference type="GO" id="GO:0005524">
    <property type="term" value="F:ATP binding"/>
    <property type="evidence" value="ECO:0007669"/>
    <property type="project" value="InterPro"/>
</dbReference>
<evidence type="ECO:0000313" key="5">
    <source>
        <dbReference type="Proteomes" id="UP001390963"/>
    </source>
</evidence>
<evidence type="ECO:0000313" key="2">
    <source>
        <dbReference type="EMBL" id="MEM0518979.1"/>
    </source>
</evidence>
<accession>A0AB35YUV2</accession>
<keyword evidence="5" id="KW-1185">Reference proteome</keyword>
<dbReference type="EMBL" id="JBANCF010000009">
    <property type="protein sequence ID" value="MEM0574060.1"/>
    <property type="molecule type" value="Genomic_DNA"/>
</dbReference>
<evidence type="ECO:0000313" key="4">
    <source>
        <dbReference type="Proteomes" id="UP001388259"/>
    </source>
</evidence>
<feature type="domain" description="ATPase dynein-related AAA" evidence="1">
    <location>
        <begin position="242"/>
        <end position="410"/>
    </location>
</feature>
<dbReference type="Proteomes" id="UP001390963">
    <property type="component" value="Unassembled WGS sequence"/>
</dbReference>
<name>A0AB35YUV2_9FLAO</name>